<dbReference type="Gene3D" id="3.30.530.20">
    <property type="match status" value="1"/>
</dbReference>
<dbReference type="CDD" id="cd07814">
    <property type="entry name" value="SRPBCC_CalC_Aha1-like"/>
    <property type="match status" value="1"/>
</dbReference>
<evidence type="ECO:0000256" key="1">
    <source>
        <dbReference type="ARBA" id="ARBA00006817"/>
    </source>
</evidence>
<dbReference type="InterPro" id="IPR023393">
    <property type="entry name" value="START-like_dom_sf"/>
</dbReference>
<accession>A0A7W6HAH5</accession>
<dbReference type="AlphaFoldDB" id="A0A7W6HAH5"/>
<dbReference type="RefSeq" id="WP_183206024.1">
    <property type="nucleotide sequence ID" value="NZ_JAAAMM010000001.1"/>
</dbReference>
<gene>
    <name evidence="3" type="ORF">GGR03_000548</name>
</gene>
<keyword evidence="4" id="KW-1185">Reference proteome</keyword>
<feature type="domain" description="Activator of Hsp90 ATPase homologue 1/2-like C-terminal" evidence="2">
    <location>
        <begin position="27"/>
        <end position="152"/>
    </location>
</feature>
<evidence type="ECO:0000259" key="2">
    <source>
        <dbReference type="Pfam" id="PF08327"/>
    </source>
</evidence>
<evidence type="ECO:0000313" key="3">
    <source>
        <dbReference type="EMBL" id="MBB4001501.1"/>
    </source>
</evidence>
<reference evidence="3 4" key="1">
    <citation type="submission" date="2020-08" db="EMBL/GenBank/DDBJ databases">
        <title>Genomic Encyclopedia of Type Strains, Phase IV (KMG-IV): sequencing the most valuable type-strain genomes for metagenomic binning, comparative biology and taxonomic classification.</title>
        <authorList>
            <person name="Goeker M."/>
        </authorList>
    </citation>
    <scope>NUCLEOTIDE SEQUENCE [LARGE SCALE GENOMIC DNA]</scope>
    <source>
        <strain evidence="3 4">DSM 103570</strain>
    </source>
</reference>
<dbReference type="Proteomes" id="UP000588647">
    <property type="component" value="Unassembled WGS sequence"/>
</dbReference>
<name>A0A7W6HAH5_9HYPH</name>
<protein>
    <submittedName>
        <fullName evidence="3">Uncharacterized protein YndB with AHSA1/START domain</fullName>
    </submittedName>
</protein>
<dbReference type="EMBL" id="JACIEM010000001">
    <property type="protein sequence ID" value="MBB4001501.1"/>
    <property type="molecule type" value="Genomic_DNA"/>
</dbReference>
<comment type="similarity">
    <text evidence="1">Belongs to the AHA1 family.</text>
</comment>
<dbReference type="SUPFAM" id="SSF55961">
    <property type="entry name" value="Bet v1-like"/>
    <property type="match status" value="1"/>
</dbReference>
<evidence type="ECO:0000313" key="4">
    <source>
        <dbReference type="Proteomes" id="UP000588647"/>
    </source>
</evidence>
<comment type="caution">
    <text evidence="3">The sequence shown here is derived from an EMBL/GenBank/DDBJ whole genome shotgun (WGS) entry which is preliminary data.</text>
</comment>
<proteinExistence type="inferred from homology"/>
<dbReference type="Pfam" id="PF08327">
    <property type="entry name" value="AHSA1"/>
    <property type="match status" value="1"/>
</dbReference>
<organism evidence="3 4">
    <name type="scientific">Aurantimonas endophytica</name>
    <dbReference type="NCBI Taxonomy" id="1522175"/>
    <lineage>
        <taxon>Bacteria</taxon>
        <taxon>Pseudomonadati</taxon>
        <taxon>Pseudomonadota</taxon>
        <taxon>Alphaproteobacteria</taxon>
        <taxon>Hyphomicrobiales</taxon>
        <taxon>Aurantimonadaceae</taxon>
        <taxon>Aurantimonas</taxon>
    </lineage>
</organism>
<sequence length="167" mass="18676">MAAEAAHDDRQPPADGGTLVITRTVGADPRSVWACLTEPDCFKAWWRDNLEFEPALGGRFAEPWTDPSGRRKTTTAEVTAFHPPKGFVMVWADEDWDFDTIVSVSLEPSGDGTHVTIEHQGWEKAPEPDRATLLLDHRDGWQRHLAGLATHAEEHHARRKGNLRNGH</sequence>
<dbReference type="InterPro" id="IPR013538">
    <property type="entry name" value="ASHA1/2-like_C"/>
</dbReference>